<comment type="caution">
    <text evidence="1">The sequence shown here is derived from an EMBL/GenBank/DDBJ whole genome shotgun (WGS) entry which is preliminary data.</text>
</comment>
<keyword evidence="2" id="KW-1185">Reference proteome</keyword>
<reference evidence="1 2" key="1">
    <citation type="submission" date="2016-04" db="EMBL/GenBank/DDBJ databases">
        <title>The genome of Intoshia linei affirms orthonectids as highly simplified spiralians.</title>
        <authorList>
            <person name="Mikhailov K.V."/>
            <person name="Slusarev G.S."/>
            <person name="Nikitin M.A."/>
            <person name="Logacheva M.D."/>
            <person name="Penin A."/>
            <person name="Aleoshin V."/>
            <person name="Panchin Y.V."/>
        </authorList>
    </citation>
    <scope>NUCLEOTIDE SEQUENCE [LARGE SCALE GENOMIC DNA]</scope>
    <source>
        <strain evidence="1">Intl2013</strain>
        <tissue evidence="1">Whole animal</tissue>
    </source>
</reference>
<evidence type="ECO:0000313" key="1">
    <source>
        <dbReference type="EMBL" id="OAF71125.1"/>
    </source>
</evidence>
<proteinExistence type="predicted"/>
<dbReference type="EMBL" id="LWCA01000078">
    <property type="protein sequence ID" value="OAF71125.1"/>
    <property type="molecule type" value="Genomic_DNA"/>
</dbReference>
<accession>A0A177BA85</accession>
<evidence type="ECO:0000313" key="2">
    <source>
        <dbReference type="Proteomes" id="UP000078046"/>
    </source>
</evidence>
<organism evidence="1 2">
    <name type="scientific">Intoshia linei</name>
    <dbReference type="NCBI Taxonomy" id="1819745"/>
    <lineage>
        <taxon>Eukaryota</taxon>
        <taxon>Metazoa</taxon>
        <taxon>Spiralia</taxon>
        <taxon>Lophotrochozoa</taxon>
        <taxon>Mesozoa</taxon>
        <taxon>Orthonectida</taxon>
        <taxon>Rhopaluridae</taxon>
        <taxon>Intoshia</taxon>
    </lineage>
</organism>
<sequence>MNDEEAMEYVKKLRRYFLKECNEKSSKLELDKCHDFIDSKLENKF</sequence>
<protein>
    <submittedName>
        <fullName evidence="1">Uncharacterized protein</fullName>
    </submittedName>
</protein>
<dbReference type="Proteomes" id="UP000078046">
    <property type="component" value="Unassembled WGS sequence"/>
</dbReference>
<dbReference type="AlphaFoldDB" id="A0A177BA85"/>
<name>A0A177BA85_9BILA</name>
<gene>
    <name evidence="1" type="ORF">A3Q56_01110</name>
</gene>